<dbReference type="InterPro" id="IPR005135">
    <property type="entry name" value="Endo/exonuclease/phosphatase"/>
</dbReference>
<evidence type="ECO:0000313" key="3">
    <source>
        <dbReference type="Proteomes" id="UP000721861"/>
    </source>
</evidence>
<dbReference type="InterPro" id="IPR036691">
    <property type="entry name" value="Endo/exonu/phosph_ase_sf"/>
</dbReference>
<evidence type="ECO:0000259" key="1">
    <source>
        <dbReference type="Pfam" id="PF19580"/>
    </source>
</evidence>
<proteinExistence type="predicted"/>
<keyword evidence="2" id="KW-0255">Endonuclease</keyword>
<dbReference type="RefSeq" id="WP_212227618.1">
    <property type="nucleotide sequence ID" value="NZ_JAGUCN010000008.1"/>
</dbReference>
<dbReference type="PANTHER" id="PTHR42834">
    <property type="entry name" value="ENDONUCLEASE/EXONUCLEASE/PHOSPHATASE FAMILY PROTEIN (AFU_ORTHOLOGUE AFUA_3G09210)"/>
    <property type="match status" value="1"/>
</dbReference>
<dbReference type="PANTHER" id="PTHR42834:SF1">
    <property type="entry name" value="ENDONUCLEASE_EXONUCLEASE_PHOSPHATASE FAMILY PROTEIN (AFU_ORTHOLOGUE AFUA_3G09210)"/>
    <property type="match status" value="1"/>
</dbReference>
<comment type="caution">
    <text evidence="2">The sequence shown here is derived from an EMBL/GenBank/DDBJ whole genome shotgun (WGS) entry which is preliminary data.</text>
</comment>
<dbReference type="GO" id="GO:0004519">
    <property type="term" value="F:endonuclease activity"/>
    <property type="evidence" value="ECO:0007669"/>
    <property type="project" value="UniProtKB-KW"/>
</dbReference>
<dbReference type="Pfam" id="PF19580">
    <property type="entry name" value="Exo_endo_phos_3"/>
    <property type="match status" value="1"/>
</dbReference>
<name>A0ABS5K9A0_9BACT</name>
<keyword evidence="2" id="KW-0378">Hydrolase</keyword>
<feature type="domain" description="Endonuclease/exonuclease/phosphatase" evidence="1">
    <location>
        <begin position="36"/>
        <end position="350"/>
    </location>
</feature>
<keyword evidence="3" id="KW-1185">Reference proteome</keyword>
<keyword evidence="2" id="KW-0540">Nuclease</keyword>
<sequence>MLIIRHSVVFVVLLVLLSGCNTGKRVDGTHDQQAVIGFYNLENLFDTIDAPGVNDEEFTPQCVKQWTSARYAAKLNNMAEVIASLGDTIGKGGPAIMGLCEVENINVVNDLIANKHLADLGYQVVHQDSPDKRGIDVALLYRPDFFQLDQVTALPLYIYDQEDGERIYTRDQLLVSGLLLGEKVHVVVNHWPSRYGGEERSRPSRRVAAELSRAIVDSLQAIDNAAKVILMGDLNDDPDNISVKEVLKAIKAAELNEAKDLYNPYADMHVEGVGTLCYRGFWNMFDQIVLTQSLMDTENGLSFEKAYIYNHDRLKVADGKYKGYPYRTYVGKRYDGGYSDHFPVYIVLNKY</sequence>
<organism evidence="2 3">
    <name type="scientific">Carboxylicivirga mesophila</name>
    <dbReference type="NCBI Taxonomy" id="1166478"/>
    <lineage>
        <taxon>Bacteria</taxon>
        <taxon>Pseudomonadati</taxon>
        <taxon>Bacteroidota</taxon>
        <taxon>Bacteroidia</taxon>
        <taxon>Marinilabiliales</taxon>
        <taxon>Marinilabiliaceae</taxon>
        <taxon>Carboxylicivirga</taxon>
    </lineage>
</organism>
<dbReference type="SUPFAM" id="SSF56219">
    <property type="entry name" value="DNase I-like"/>
    <property type="match status" value="1"/>
</dbReference>
<dbReference type="Proteomes" id="UP000721861">
    <property type="component" value="Unassembled WGS sequence"/>
</dbReference>
<dbReference type="PROSITE" id="PS51257">
    <property type="entry name" value="PROKAR_LIPOPROTEIN"/>
    <property type="match status" value="1"/>
</dbReference>
<dbReference type="Gene3D" id="3.60.10.10">
    <property type="entry name" value="Endonuclease/exonuclease/phosphatase"/>
    <property type="match status" value="1"/>
</dbReference>
<gene>
    <name evidence="2" type="ORF">KEM09_08600</name>
</gene>
<reference evidence="2 3" key="1">
    <citation type="journal article" date="2014" name="Int. J. Syst. Evol. Microbiol.">
        <title>Carboxylicivirga gen. nov. in the family Marinilabiliaceae with two novel species, Carboxylicivirga mesophila sp. nov. and Carboxylicivirga taeanensis sp. nov., and reclassification of Cytophaga fermentans as Saccharicrinis fermentans gen. nov., comb. nov.</title>
        <authorList>
            <person name="Yang S.H."/>
            <person name="Seo H.S."/>
            <person name="Woo J.H."/>
            <person name="Oh H.M."/>
            <person name="Jang H."/>
            <person name="Lee J.H."/>
            <person name="Kim S.J."/>
            <person name="Kwon K.K."/>
        </authorList>
    </citation>
    <scope>NUCLEOTIDE SEQUENCE [LARGE SCALE GENOMIC DNA]</scope>
    <source>
        <strain evidence="2 3">JCM 18290</strain>
    </source>
</reference>
<accession>A0ABS5K9A0</accession>
<evidence type="ECO:0000313" key="2">
    <source>
        <dbReference type="EMBL" id="MBS2211457.1"/>
    </source>
</evidence>
<protein>
    <submittedName>
        <fullName evidence="2">Endonuclease/exonuclease/phosphatase family protein</fullName>
    </submittedName>
</protein>
<dbReference type="EMBL" id="JAGUCN010000008">
    <property type="protein sequence ID" value="MBS2211457.1"/>
    <property type="molecule type" value="Genomic_DNA"/>
</dbReference>